<feature type="domain" description="Myb/SANT-like DNA-binding" evidence="2">
    <location>
        <begin position="43"/>
        <end position="125"/>
    </location>
</feature>
<evidence type="ECO:0000256" key="1">
    <source>
        <dbReference type="SAM" id="Coils"/>
    </source>
</evidence>
<proteinExistence type="predicted"/>
<evidence type="ECO:0000259" key="2">
    <source>
        <dbReference type="Pfam" id="PF13837"/>
    </source>
</evidence>
<name>E9J6G1_SOLIN</name>
<sequence>IVFATTLLNAAKKESSLNNPDGINNSESDGGMPKFYKLVTASMWTTSCMLLMLQTYKENEEKFTNGKHSQKKIWEEIAKILKCNGHNVTGPMCAAKLKSLKKTYKAVKDHNNKSDNDRRSWQFFEIQKQNRFHDVPLWRLHLPQDYQKSSKKRMQMLNLTVVRVQLVKLPSSKQNANTLLGKRLQQKQEYEEAKAKRHKERMEMNKKFLAVLEKLVNK</sequence>
<dbReference type="HOGENOM" id="CLU_1035528_0_0_1"/>
<dbReference type="AlphaFoldDB" id="E9J6G1"/>
<dbReference type="Pfam" id="PF13837">
    <property type="entry name" value="Myb_DNA-bind_4"/>
    <property type="match status" value="1"/>
</dbReference>
<reference evidence="3" key="1">
    <citation type="journal article" date="2011" name="Proc. Natl. Acad. Sci. U.S.A.">
        <title>The genome of the fire ant Solenopsis invicta.</title>
        <authorList>
            <person name="Wurm Y."/>
            <person name="Wang J."/>
            <person name="Riba-Grognuz O."/>
            <person name="Corona M."/>
            <person name="Nygaard S."/>
            <person name="Hunt B.G."/>
            <person name="Ingram K.K."/>
            <person name="Falquet L."/>
            <person name="Nipitwattanaphon M."/>
            <person name="Gotzek D."/>
            <person name="Dijkstra M.B."/>
            <person name="Oettler J."/>
            <person name="Comtesse F."/>
            <person name="Shih C.J."/>
            <person name="Wu W.J."/>
            <person name="Yang C.C."/>
            <person name="Thomas J."/>
            <person name="Beaudoing E."/>
            <person name="Pradervand S."/>
            <person name="Flegel V."/>
            <person name="Cook E.D."/>
            <person name="Fabbretti R."/>
            <person name="Stockinger H."/>
            <person name="Long L."/>
            <person name="Farmerie W.G."/>
            <person name="Oakey J."/>
            <person name="Boomsma J.J."/>
            <person name="Pamilo P."/>
            <person name="Yi S.V."/>
            <person name="Heinze J."/>
            <person name="Goodisman M.A."/>
            <person name="Farinelli L."/>
            <person name="Harshman K."/>
            <person name="Hulo N."/>
            <person name="Cerutti L."/>
            <person name="Xenarios I."/>
            <person name="Shoemaker D."/>
            <person name="Keller L."/>
        </authorList>
    </citation>
    <scope>NUCLEOTIDE SEQUENCE [LARGE SCALE GENOMIC DNA]</scope>
</reference>
<protein>
    <recommendedName>
        <fullName evidence="2">Myb/SANT-like DNA-binding domain-containing protein</fullName>
    </recommendedName>
</protein>
<feature type="non-terminal residue" evidence="3">
    <location>
        <position position="218"/>
    </location>
</feature>
<dbReference type="EMBL" id="GL768255">
    <property type="protein sequence ID" value="EFZ11593.1"/>
    <property type="molecule type" value="Genomic_DNA"/>
</dbReference>
<dbReference type="Gene3D" id="1.10.10.60">
    <property type="entry name" value="Homeodomain-like"/>
    <property type="match status" value="1"/>
</dbReference>
<dbReference type="PANTHER" id="PTHR47595:SF1">
    <property type="entry name" value="MYB_SANT-LIKE DNA-BINDING DOMAIN-CONTAINING PROTEIN"/>
    <property type="match status" value="1"/>
</dbReference>
<organism>
    <name type="scientific">Solenopsis invicta</name>
    <name type="common">Red imported fire ant</name>
    <name type="synonym">Solenopsis wagneri</name>
    <dbReference type="NCBI Taxonomy" id="13686"/>
    <lineage>
        <taxon>Eukaryota</taxon>
        <taxon>Metazoa</taxon>
        <taxon>Ecdysozoa</taxon>
        <taxon>Arthropoda</taxon>
        <taxon>Hexapoda</taxon>
        <taxon>Insecta</taxon>
        <taxon>Pterygota</taxon>
        <taxon>Neoptera</taxon>
        <taxon>Endopterygota</taxon>
        <taxon>Hymenoptera</taxon>
        <taxon>Apocrita</taxon>
        <taxon>Aculeata</taxon>
        <taxon>Formicoidea</taxon>
        <taxon>Formicidae</taxon>
        <taxon>Myrmicinae</taxon>
        <taxon>Solenopsis</taxon>
    </lineage>
</organism>
<gene>
    <name evidence="3" type="ORF">SINV_09127</name>
</gene>
<dbReference type="PANTHER" id="PTHR47595">
    <property type="entry name" value="HEAT SHOCK 70 KDA PROTEIN 14"/>
    <property type="match status" value="1"/>
</dbReference>
<feature type="coiled-coil region" evidence="1">
    <location>
        <begin position="176"/>
        <end position="203"/>
    </location>
</feature>
<feature type="non-terminal residue" evidence="3">
    <location>
        <position position="1"/>
    </location>
</feature>
<dbReference type="InterPro" id="IPR044822">
    <property type="entry name" value="Myb_DNA-bind_4"/>
</dbReference>
<accession>E9J6G1</accession>
<dbReference type="OMA" id="WDEISIT"/>
<keyword evidence="1" id="KW-0175">Coiled coil</keyword>
<evidence type="ECO:0000313" key="3">
    <source>
        <dbReference type="EMBL" id="EFZ11593.1"/>
    </source>
</evidence>